<protein>
    <submittedName>
        <fullName evidence="1">Uncharacterized protein</fullName>
    </submittedName>
</protein>
<sequence>MPKQAKTKTTSIIPIIEFVSLERHASKVYMRNIFTKVRKQIQKQDLYYKIDVVHSYETLKYFLRKYDRPELTWTVELTKNSRLMECLCMKLESKGLPCSHMFRSMAMEHMLLIPSLCILKRRTRSDGDRRNTIGKISETVSEIARFVIRGGGKPIPWDNNVGSQADYIKSMLGWEPNLGPGGMSDLVNRIENVVDEDLDHIEMERLVRYVGGHRRA</sequence>
<dbReference type="EMBL" id="CM044708">
    <property type="protein sequence ID" value="KAI5649763.1"/>
    <property type="molecule type" value="Genomic_DNA"/>
</dbReference>
<dbReference type="Proteomes" id="UP001060085">
    <property type="component" value="Linkage Group LG08"/>
</dbReference>
<proteinExistence type="predicted"/>
<name>A0ACB9ZRU7_CATRO</name>
<keyword evidence="2" id="KW-1185">Reference proteome</keyword>
<accession>A0ACB9ZRU7</accession>
<gene>
    <name evidence="1" type="ORF">M9H77_35768</name>
</gene>
<comment type="caution">
    <text evidence="1">The sequence shown here is derived from an EMBL/GenBank/DDBJ whole genome shotgun (WGS) entry which is preliminary data.</text>
</comment>
<organism evidence="1 2">
    <name type="scientific">Catharanthus roseus</name>
    <name type="common">Madagascar periwinkle</name>
    <name type="synonym">Vinca rosea</name>
    <dbReference type="NCBI Taxonomy" id="4058"/>
    <lineage>
        <taxon>Eukaryota</taxon>
        <taxon>Viridiplantae</taxon>
        <taxon>Streptophyta</taxon>
        <taxon>Embryophyta</taxon>
        <taxon>Tracheophyta</taxon>
        <taxon>Spermatophyta</taxon>
        <taxon>Magnoliopsida</taxon>
        <taxon>eudicotyledons</taxon>
        <taxon>Gunneridae</taxon>
        <taxon>Pentapetalae</taxon>
        <taxon>asterids</taxon>
        <taxon>lamiids</taxon>
        <taxon>Gentianales</taxon>
        <taxon>Apocynaceae</taxon>
        <taxon>Rauvolfioideae</taxon>
        <taxon>Vinceae</taxon>
        <taxon>Catharanthinae</taxon>
        <taxon>Catharanthus</taxon>
    </lineage>
</organism>
<reference evidence="2" key="1">
    <citation type="journal article" date="2023" name="Nat. Plants">
        <title>Single-cell RNA sequencing provides a high-resolution roadmap for understanding the multicellular compartmentation of specialized metabolism.</title>
        <authorList>
            <person name="Sun S."/>
            <person name="Shen X."/>
            <person name="Li Y."/>
            <person name="Li Y."/>
            <person name="Wang S."/>
            <person name="Li R."/>
            <person name="Zhang H."/>
            <person name="Shen G."/>
            <person name="Guo B."/>
            <person name="Wei J."/>
            <person name="Xu J."/>
            <person name="St-Pierre B."/>
            <person name="Chen S."/>
            <person name="Sun C."/>
        </authorList>
    </citation>
    <scope>NUCLEOTIDE SEQUENCE [LARGE SCALE GENOMIC DNA]</scope>
</reference>
<evidence type="ECO:0000313" key="2">
    <source>
        <dbReference type="Proteomes" id="UP001060085"/>
    </source>
</evidence>
<evidence type="ECO:0000313" key="1">
    <source>
        <dbReference type="EMBL" id="KAI5649763.1"/>
    </source>
</evidence>